<organism evidence="1 2">
    <name type="scientific">Streptomyces xanthii</name>
    <dbReference type="NCBI Taxonomy" id="2768069"/>
    <lineage>
        <taxon>Bacteria</taxon>
        <taxon>Bacillati</taxon>
        <taxon>Actinomycetota</taxon>
        <taxon>Actinomycetes</taxon>
        <taxon>Kitasatosporales</taxon>
        <taxon>Streptomycetaceae</taxon>
        <taxon>Streptomyces</taxon>
    </lineage>
</organism>
<proteinExistence type="predicted"/>
<evidence type="ECO:0000313" key="2">
    <source>
        <dbReference type="Proteomes" id="UP000516428"/>
    </source>
</evidence>
<sequence length="195" mass="20879">MGGVVFSLKGDLFAGRGEIRSAEVCDSLGSRERASAALTKILPDRNAYQFEDSVRFCSGSDVPRYRSTCFVTGDGDQLLVAQSESLQNEPSNSWAKWVKGQAVNESSARSATAFDAGEKALASEGFAAVFMPCTFTGGKKREPLNTSVSVEVKPSARRADRGKLMELTKSAASFAHERAKCDRLAKLGRPATSGK</sequence>
<dbReference type="AlphaFoldDB" id="A0A7H1B7T0"/>
<accession>A0A7H1B7T0</accession>
<protein>
    <submittedName>
        <fullName evidence="1">Uncharacterized protein</fullName>
    </submittedName>
</protein>
<dbReference type="RefSeq" id="WP_188337489.1">
    <property type="nucleotide sequence ID" value="NZ_CP061281.1"/>
</dbReference>
<gene>
    <name evidence="1" type="ORF">IAG42_14950</name>
</gene>
<dbReference type="EMBL" id="CP061281">
    <property type="protein sequence ID" value="QNS04785.1"/>
    <property type="molecule type" value="Genomic_DNA"/>
</dbReference>
<dbReference type="KEGG" id="sxn:IAG42_14950"/>
<name>A0A7H1B7T0_9ACTN</name>
<reference evidence="1 2" key="1">
    <citation type="submission" date="2020-09" db="EMBL/GenBank/DDBJ databases">
        <title>A novel species.</title>
        <authorList>
            <person name="Gao J."/>
        </authorList>
    </citation>
    <scope>NUCLEOTIDE SEQUENCE [LARGE SCALE GENOMIC DNA]</scope>
    <source>
        <strain evidence="1 2">CRXT-Y-14</strain>
    </source>
</reference>
<evidence type="ECO:0000313" key="1">
    <source>
        <dbReference type="EMBL" id="QNS04785.1"/>
    </source>
</evidence>
<keyword evidence="2" id="KW-1185">Reference proteome</keyword>
<dbReference type="Proteomes" id="UP000516428">
    <property type="component" value="Chromosome"/>
</dbReference>